<evidence type="ECO:0000256" key="10">
    <source>
        <dbReference type="PROSITE-ProRule" id="PRU00023"/>
    </source>
</evidence>
<feature type="transmembrane region" description="Helical" evidence="13">
    <location>
        <begin position="508"/>
        <end position="529"/>
    </location>
</feature>
<dbReference type="PROSITE" id="PS50297">
    <property type="entry name" value="ANK_REP_REGION"/>
    <property type="match status" value="1"/>
</dbReference>
<evidence type="ECO:0000256" key="8">
    <source>
        <dbReference type="ARBA" id="ARBA00023065"/>
    </source>
</evidence>
<keyword evidence="15" id="KW-1185">Reference proteome</keyword>
<evidence type="ECO:0000256" key="3">
    <source>
        <dbReference type="ARBA" id="ARBA00022475"/>
    </source>
</evidence>
<evidence type="ECO:0000256" key="11">
    <source>
        <dbReference type="SAM" id="Coils"/>
    </source>
</evidence>
<keyword evidence="4" id="KW-0109">Calcium transport</keyword>
<keyword evidence="13" id="KW-1133">Transmembrane helix</keyword>
<dbReference type="Pfam" id="PF13606">
    <property type="entry name" value="Ank_3"/>
    <property type="match status" value="1"/>
</dbReference>
<comment type="subcellular location">
    <subcellularLocation>
        <location evidence="1">Cell membrane</location>
        <topology evidence="1">Multi-pass membrane protein</topology>
    </subcellularLocation>
</comment>
<dbReference type="PANTHER" id="PTHR10582">
    <property type="entry name" value="TRANSIENT RECEPTOR POTENTIAL ION CHANNEL PROTEIN"/>
    <property type="match status" value="1"/>
</dbReference>
<dbReference type="Proteomes" id="UP001201812">
    <property type="component" value="Unassembled WGS sequence"/>
</dbReference>
<dbReference type="GO" id="GO:0098703">
    <property type="term" value="P:calcium ion import across plasma membrane"/>
    <property type="evidence" value="ECO:0007669"/>
    <property type="project" value="TreeGrafter"/>
</dbReference>
<evidence type="ECO:0000256" key="13">
    <source>
        <dbReference type="SAM" id="Phobius"/>
    </source>
</evidence>
<keyword evidence="10" id="KW-0040">ANK repeat</keyword>
<keyword evidence="7" id="KW-0106">Calcium</keyword>
<evidence type="ECO:0000256" key="1">
    <source>
        <dbReference type="ARBA" id="ARBA00004651"/>
    </source>
</evidence>
<keyword evidence="6" id="KW-0677">Repeat</keyword>
<feature type="transmembrane region" description="Helical" evidence="13">
    <location>
        <begin position="619"/>
        <end position="641"/>
    </location>
</feature>
<gene>
    <name evidence="14" type="ORF">DdX_11966</name>
</gene>
<keyword evidence="13" id="KW-0472">Membrane</keyword>
<evidence type="ECO:0000256" key="5">
    <source>
        <dbReference type="ARBA" id="ARBA00022673"/>
    </source>
</evidence>
<dbReference type="AlphaFoldDB" id="A0AAD4MYJ1"/>
<evidence type="ECO:0000256" key="7">
    <source>
        <dbReference type="ARBA" id="ARBA00022837"/>
    </source>
</evidence>
<dbReference type="GO" id="GO:0005262">
    <property type="term" value="F:calcium channel activity"/>
    <property type="evidence" value="ECO:0007669"/>
    <property type="project" value="UniProtKB-KW"/>
</dbReference>
<evidence type="ECO:0000256" key="6">
    <source>
        <dbReference type="ARBA" id="ARBA00022737"/>
    </source>
</evidence>
<dbReference type="PANTHER" id="PTHR10582:SF30">
    <property type="entry name" value="ION TRANSPORT DOMAIN-CONTAINING PROTEIN"/>
    <property type="match status" value="1"/>
</dbReference>
<feature type="transmembrane region" description="Helical" evidence="13">
    <location>
        <begin position="580"/>
        <end position="598"/>
    </location>
</feature>
<name>A0AAD4MYJ1_9BILA</name>
<feature type="transmembrane region" description="Helical" evidence="13">
    <location>
        <begin position="550"/>
        <end position="568"/>
    </location>
</feature>
<dbReference type="InterPro" id="IPR002110">
    <property type="entry name" value="Ankyrin_rpt"/>
</dbReference>
<organism evidence="14 15">
    <name type="scientific">Ditylenchus destructor</name>
    <dbReference type="NCBI Taxonomy" id="166010"/>
    <lineage>
        <taxon>Eukaryota</taxon>
        <taxon>Metazoa</taxon>
        <taxon>Ecdysozoa</taxon>
        <taxon>Nematoda</taxon>
        <taxon>Chromadorea</taxon>
        <taxon>Rhabditida</taxon>
        <taxon>Tylenchina</taxon>
        <taxon>Tylenchomorpha</taxon>
        <taxon>Sphaerularioidea</taxon>
        <taxon>Anguinidae</taxon>
        <taxon>Anguininae</taxon>
        <taxon>Ditylenchus</taxon>
    </lineage>
</organism>
<evidence type="ECO:0000256" key="12">
    <source>
        <dbReference type="SAM" id="MobiDB-lite"/>
    </source>
</evidence>
<dbReference type="PROSITE" id="PS50088">
    <property type="entry name" value="ANK_REPEAT"/>
    <property type="match status" value="3"/>
</dbReference>
<protein>
    <submittedName>
        <fullName evidence="14">Transient receptor potential cation channel subfamily V member 6</fullName>
    </submittedName>
</protein>
<dbReference type="SMART" id="SM00248">
    <property type="entry name" value="ANK"/>
    <property type="match status" value="4"/>
</dbReference>
<feature type="repeat" description="ANK" evidence="10">
    <location>
        <begin position="294"/>
        <end position="326"/>
    </location>
</feature>
<feature type="region of interest" description="Disordered" evidence="12">
    <location>
        <begin position="1"/>
        <end position="30"/>
    </location>
</feature>
<dbReference type="GO" id="GO:0005886">
    <property type="term" value="C:plasma membrane"/>
    <property type="evidence" value="ECO:0007669"/>
    <property type="project" value="UniProtKB-SubCell"/>
</dbReference>
<comment type="caution">
    <text evidence="14">The sequence shown here is derived from an EMBL/GenBank/DDBJ whole genome shotgun (WGS) entry which is preliminary data.</text>
</comment>
<dbReference type="EMBL" id="JAKKPZ010000036">
    <property type="protein sequence ID" value="KAI1708286.1"/>
    <property type="molecule type" value="Genomic_DNA"/>
</dbReference>
<proteinExistence type="predicted"/>
<evidence type="ECO:0000256" key="4">
    <source>
        <dbReference type="ARBA" id="ARBA00022568"/>
    </source>
</evidence>
<keyword evidence="5" id="KW-0107">Calcium channel</keyword>
<sequence length="844" mass="97726">MEETSFIVDHPENGRRNSHSQRPSTSRTNEEKIIATPLYQMVDKYRGGDLINIMKDCQKYADFSRADWYIQNVVINSMYNEGKGRVESIAVLVQRRNKERNDRLAAFKRKKGKGNSGSNILAEFDPLKLLDGGKGDAKFREIVWRLEERGVAGENLVGCCLLQGSPLHKKLSIHVLETYPKLVNDIFVSEDYYGLSPLHQAILNADIWLTSYLLQKGADVNQRCYGAIFCAEDQRESREDSLEHEYVEMDRCTNYTGRMYYGEYPLSFAACTDQFDCYRLLLEKRANPNAKDTNGNTVLHMTVIHEKMEMLKLAYDTGGNLAVANNLNLTPLTLAAKLAKKNVFQQILQLESTLLWNYGKISSISYPLANIDTINEETGNLNDDSALSLVVYGGSEEHLDLLDLGLLEELLEAKWKYFARRRWMQSLFAFSVYYVIFCMAFMSRPFSMTTSVLTGVNMNNFTELFNHVISDELSSAFDEVTESNSDYSYKHEVCHLWNYTSFGASGHIRMVCELLTFCLVLVQLISEIVDVYNVGIMKWWRVLKSFPAKLLYKSSFLLIILILPVRLLCKLGNRMLLLDNMFSLISVLLTTSHFLFYCRAIKFFGPFVSMIYTIIARDFLRFSVIYFVFIFGFSQGFYVVLLSCQRVREQRADQRPSNITWQEEEIASVEKFLRYPHEGILHLVMLTVPSPESMIKFYNLLDTCPSRGLSVVGKFMFTAFELLVRVMQLSVLIAMMTRTYKQIAETQKEWKRQWAQVILMLELSVSRKQRLIALLQYSRPIGTDKTRRAFVVTRKIETVETEMEKLIREQQAIEKAKERRMILKRRLKDRLTKYHVPDDFTWDS</sequence>
<feature type="repeat" description="ANK" evidence="10">
    <location>
        <begin position="193"/>
        <end position="225"/>
    </location>
</feature>
<keyword evidence="9" id="KW-0407">Ion channel</keyword>
<keyword evidence="14" id="KW-0675">Receptor</keyword>
<dbReference type="InterPro" id="IPR036770">
    <property type="entry name" value="Ankyrin_rpt-contain_sf"/>
</dbReference>
<dbReference type="SUPFAM" id="SSF48403">
    <property type="entry name" value="Ankyrin repeat"/>
    <property type="match status" value="1"/>
</dbReference>
<feature type="coiled-coil region" evidence="11">
    <location>
        <begin position="796"/>
        <end position="826"/>
    </location>
</feature>
<evidence type="ECO:0000256" key="9">
    <source>
        <dbReference type="ARBA" id="ARBA00023303"/>
    </source>
</evidence>
<dbReference type="Pfam" id="PF12796">
    <property type="entry name" value="Ank_2"/>
    <property type="match status" value="1"/>
</dbReference>
<accession>A0AAD4MYJ1</accession>
<evidence type="ECO:0000256" key="2">
    <source>
        <dbReference type="ARBA" id="ARBA00022448"/>
    </source>
</evidence>
<dbReference type="InterPro" id="IPR024862">
    <property type="entry name" value="TRPV"/>
</dbReference>
<keyword evidence="13" id="KW-0812">Transmembrane</keyword>
<keyword evidence="2" id="KW-0813">Transport</keyword>
<feature type="transmembrane region" description="Helical" evidence="13">
    <location>
        <begin position="423"/>
        <end position="442"/>
    </location>
</feature>
<feature type="repeat" description="ANK" evidence="10">
    <location>
        <begin position="261"/>
        <end position="293"/>
    </location>
</feature>
<dbReference type="Gene3D" id="1.25.40.20">
    <property type="entry name" value="Ankyrin repeat-containing domain"/>
    <property type="match status" value="1"/>
</dbReference>
<keyword evidence="8" id="KW-0406">Ion transport</keyword>
<keyword evidence="11" id="KW-0175">Coiled coil</keyword>
<dbReference type="FunFam" id="1.25.40.20:FF:000181">
    <property type="entry name" value="Nanchung, isoform A"/>
    <property type="match status" value="1"/>
</dbReference>
<keyword evidence="3" id="KW-1003">Cell membrane</keyword>
<reference evidence="14" key="1">
    <citation type="submission" date="2022-01" db="EMBL/GenBank/DDBJ databases">
        <title>Genome Sequence Resource for Two Populations of Ditylenchus destructor, the Migratory Endoparasitic Phytonematode.</title>
        <authorList>
            <person name="Zhang H."/>
            <person name="Lin R."/>
            <person name="Xie B."/>
        </authorList>
    </citation>
    <scope>NUCLEOTIDE SEQUENCE</scope>
    <source>
        <strain evidence="14">BazhouSP</strain>
    </source>
</reference>
<evidence type="ECO:0000313" key="14">
    <source>
        <dbReference type="EMBL" id="KAI1708286.1"/>
    </source>
</evidence>
<evidence type="ECO:0000313" key="15">
    <source>
        <dbReference type="Proteomes" id="UP001201812"/>
    </source>
</evidence>